<evidence type="ECO:0000313" key="4">
    <source>
        <dbReference type="Proteomes" id="UP000595636"/>
    </source>
</evidence>
<dbReference type="InterPro" id="IPR051604">
    <property type="entry name" value="Ergot_Alk_Oxidoreductase"/>
</dbReference>
<proteinExistence type="predicted"/>
<dbReference type="Gene3D" id="3.40.50.720">
    <property type="entry name" value="NAD(P)-binding Rossmann-like Domain"/>
    <property type="match status" value="1"/>
</dbReference>
<organism evidence="3 4">
    <name type="scientific">Streptomyces liliifuscus</name>
    <dbReference type="NCBI Taxonomy" id="2797636"/>
    <lineage>
        <taxon>Bacteria</taxon>
        <taxon>Bacillati</taxon>
        <taxon>Actinomycetota</taxon>
        <taxon>Actinomycetes</taxon>
        <taxon>Kitasatosporales</taxon>
        <taxon>Streptomycetaceae</taxon>
        <taxon>Streptomyces</taxon>
    </lineage>
</organism>
<reference evidence="3 4" key="1">
    <citation type="submission" date="2020-12" db="EMBL/GenBank/DDBJ databases">
        <title>A novel species.</title>
        <authorList>
            <person name="Li K."/>
        </authorList>
    </citation>
    <scope>NUCLEOTIDE SEQUENCE [LARGE SCALE GENOMIC DNA]</scope>
    <source>
        <strain evidence="3 4">ZYC-3</strain>
    </source>
</reference>
<feature type="region of interest" description="Disordered" evidence="1">
    <location>
        <begin position="31"/>
        <end position="60"/>
    </location>
</feature>
<gene>
    <name evidence="3" type="ORF">JEQ17_11055</name>
</gene>
<accession>A0A7T7L538</accession>
<feature type="domain" description="NAD(P)-binding" evidence="2">
    <location>
        <begin position="62"/>
        <end position="201"/>
    </location>
</feature>
<dbReference type="Proteomes" id="UP000595636">
    <property type="component" value="Chromosome"/>
</dbReference>
<evidence type="ECO:0000259" key="2">
    <source>
        <dbReference type="Pfam" id="PF13460"/>
    </source>
</evidence>
<evidence type="ECO:0000256" key="1">
    <source>
        <dbReference type="SAM" id="MobiDB-lite"/>
    </source>
</evidence>
<sequence>MVLMILITGATGTIGSEVVRQLAQRGEKVRALTRDPSKAQAQARARARVPDGAGTGGGAGAEAEVEVVRGDYLDPASVDAAMAGASAVFLVGVLGPDDADRDRALVEQARAAGVRRVVKLSAIGTGDPAVGRVGTWHLPGEQAVRGSELEWTVLRPSAFASNTLSWAEAIRTGEPVPNMTGDGLQGVIDPRDVSEVAVEALLSARHAGHTYTLTGPETLGVPDQAAILADVLGRPVATEDLTPDESRARLTEWGMDAEYVEGVLAGSAYVRGGGNAVVTEEVLRVLGRPPRTYREWAVDHRAAFGES</sequence>
<dbReference type="PANTHER" id="PTHR43162">
    <property type="match status" value="1"/>
</dbReference>
<dbReference type="AlphaFoldDB" id="A0A7T7L538"/>
<protein>
    <submittedName>
        <fullName evidence="3">NAD(P)H-binding protein</fullName>
    </submittedName>
</protein>
<evidence type="ECO:0000313" key="3">
    <source>
        <dbReference type="EMBL" id="QQM46623.1"/>
    </source>
</evidence>
<dbReference type="InterPro" id="IPR036291">
    <property type="entry name" value="NAD(P)-bd_dom_sf"/>
</dbReference>
<feature type="domain" description="NAD(P)-binding" evidence="2">
    <location>
        <begin position="9"/>
        <end position="51"/>
    </location>
</feature>
<dbReference type="Gene3D" id="3.90.25.10">
    <property type="entry name" value="UDP-galactose 4-epimerase, domain 1"/>
    <property type="match status" value="1"/>
</dbReference>
<name>A0A7T7L538_9ACTN</name>
<dbReference type="Pfam" id="PF13460">
    <property type="entry name" value="NAD_binding_10"/>
    <property type="match status" value="2"/>
</dbReference>
<dbReference type="PANTHER" id="PTHR43162:SF1">
    <property type="entry name" value="PRESTALK A DIFFERENTIATION PROTEIN A"/>
    <property type="match status" value="1"/>
</dbReference>
<keyword evidence="4" id="KW-1185">Reference proteome</keyword>
<dbReference type="EMBL" id="CP066831">
    <property type="protein sequence ID" value="QQM46623.1"/>
    <property type="molecule type" value="Genomic_DNA"/>
</dbReference>
<dbReference type="InterPro" id="IPR016040">
    <property type="entry name" value="NAD(P)-bd_dom"/>
</dbReference>
<dbReference type="SUPFAM" id="SSF51735">
    <property type="entry name" value="NAD(P)-binding Rossmann-fold domains"/>
    <property type="match status" value="1"/>
</dbReference>
<dbReference type="KEGG" id="slf:JEQ17_11055"/>